<dbReference type="PANTHER" id="PTHR36922:SF1">
    <property type="entry name" value="DUF1993 DOMAIN-CONTAINING PROTEIN"/>
    <property type="match status" value="1"/>
</dbReference>
<dbReference type="InterPro" id="IPR034660">
    <property type="entry name" value="DinB/YfiT-like"/>
</dbReference>
<dbReference type="PANTHER" id="PTHR36922">
    <property type="entry name" value="BLL2446 PROTEIN"/>
    <property type="match status" value="1"/>
</dbReference>
<gene>
    <name evidence="1" type="ORF">ISP20_14130</name>
</gene>
<keyword evidence="2" id="KW-1185">Reference proteome</keyword>
<dbReference type="SUPFAM" id="SSF109854">
    <property type="entry name" value="DinB/YfiT-like putative metalloenzymes"/>
    <property type="match status" value="1"/>
</dbReference>
<evidence type="ECO:0000313" key="2">
    <source>
        <dbReference type="Proteomes" id="UP001430065"/>
    </source>
</evidence>
<sequence>MTLSMYQASVPVFLRALSNLQHVLRKGEAHAHARKFEPSLLLQARLTADMLPLTSQVQIATDMAKNACARLAGVDPLKFEDNETTFAELHARIERAIDYIKSFKAEQIDGSETRAITLKMRTSEQHFEGQGYLLHFVIPNVFFHCTTAYAILREAGAELGKMDFMGKP</sequence>
<evidence type="ECO:0000313" key="1">
    <source>
        <dbReference type="EMBL" id="MBM7122301.1"/>
    </source>
</evidence>
<reference evidence="1 2" key="1">
    <citation type="submission" date="2020-10" db="EMBL/GenBank/DDBJ databases">
        <title>Phylogeny of dyella-like bacteria.</title>
        <authorList>
            <person name="Fu J."/>
        </authorList>
    </citation>
    <scope>NUCLEOTIDE SEQUENCE [LARGE SCALE GENOMIC DNA]</scope>
    <source>
        <strain evidence="1 2">THG-B117</strain>
    </source>
</reference>
<organism evidence="1 2">
    <name type="scientific">Dyella kyungheensis</name>
    <dbReference type="NCBI Taxonomy" id="1242174"/>
    <lineage>
        <taxon>Bacteria</taxon>
        <taxon>Pseudomonadati</taxon>
        <taxon>Pseudomonadota</taxon>
        <taxon>Gammaproteobacteria</taxon>
        <taxon>Lysobacterales</taxon>
        <taxon>Rhodanobacteraceae</taxon>
        <taxon>Dyella</taxon>
    </lineage>
</organism>
<protein>
    <submittedName>
        <fullName evidence="1">DUF1993 domain-containing protein</fullName>
    </submittedName>
</protein>
<proteinExistence type="predicted"/>
<comment type="caution">
    <text evidence="1">The sequence shown here is derived from an EMBL/GenBank/DDBJ whole genome shotgun (WGS) entry which is preliminary data.</text>
</comment>
<dbReference type="Pfam" id="PF09351">
    <property type="entry name" value="DUF1993"/>
    <property type="match status" value="1"/>
</dbReference>
<dbReference type="Gene3D" id="1.20.120.450">
    <property type="entry name" value="dinb family like domain"/>
    <property type="match status" value="1"/>
</dbReference>
<dbReference type="RefSeq" id="WP_204636750.1">
    <property type="nucleotide sequence ID" value="NZ_JADIKC010000006.1"/>
</dbReference>
<dbReference type="Proteomes" id="UP001430065">
    <property type="component" value="Unassembled WGS sequence"/>
</dbReference>
<name>A0ABS2JTG0_9GAMM</name>
<dbReference type="InterPro" id="IPR018531">
    <property type="entry name" value="DUF1993"/>
</dbReference>
<accession>A0ABS2JTG0</accession>
<dbReference type="EMBL" id="JADIKC010000006">
    <property type="protein sequence ID" value="MBM7122301.1"/>
    <property type="molecule type" value="Genomic_DNA"/>
</dbReference>